<dbReference type="InterPro" id="IPR000242">
    <property type="entry name" value="PTP_cat"/>
</dbReference>
<accession>A0A914UU68</accession>
<keyword evidence="2" id="KW-1185">Reference proteome</keyword>
<dbReference type="AlphaFoldDB" id="A0A914UU68"/>
<evidence type="ECO:0000313" key="2">
    <source>
        <dbReference type="Proteomes" id="UP000887566"/>
    </source>
</evidence>
<evidence type="ECO:0000259" key="1">
    <source>
        <dbReference type="PROSITE" id="PS50055"/>
    </source>
</evidence>
<dbReference type="WBParaSite" id="PSAMB.scaffold12643size2660.g34998.t1">
    <property type="protein sequence ID" value="PSAMB.scaffold12643size2660.g34998.t1"/>
    <property type="gene ID" value="PSAMB.scaffold12643size2660.g34998"/>
</dbReference>
<dbReference type="InterPro" id="IPR029021">
    <property type="entry name" value="Prot-tyrosine_phosphatase-like"/>
</dbReference>
<proteinExistence type="predicted"/>
<organism evidence="2 3">
    <name type="scientific">Plectus sambesii</name>
    <dbReference type="NCBI Taxonomy" id="2011161"/>
    <lineage>
        <taxon>Eukaryota</taxon>
        <taxon>Metazoa</taxon>
        <taxon>Ecdysozoa</taxon>
        <taxon>Nematoda</taxon>
        <taxon>Chromadorea</taxon>
        <taxon>Plectida</taxon>
        <taxon>Plectina</taxon>
        <taxon>Plectoidea</taxon>
        <taxon>Plectidae</taxon>
        <taxon>Plectus</taxon>
    </lineage>
</organism>
<sequence length="174" mass="20111">MTDVNIASGLALFDRANRAMNTFASEALTKKFSQLRNEFARLKKFVPDLKECSAFSKFDGENSNSYWLHYPCLDKTRVVLLNKDTDEAAYIHANYVRDPPLPINYIAALAPELETVDNFVTLIWQEGVEKVVMLCRLQEIEWRKSEDYYPRIVGQEHNISGISVKCLERRTLEE</sequence>
<dbReference type="Pfam" id="PF00102">
    <property type="entry name" value="Y_phosphatase"/>
    <property type="match status" value="1"/>
</dbReference>
<name>A0A914UU68_9BILA</name>
<dbReference type="Proteomes" id="UP000887566">
    <property type="component" value="Unplaced"/>
</dbReference>
<protein>
    <submittedName>
        <fullName evidence="3">Tyrosine-protein phosphatase domain-containing protein</fullName>
    </submittedName>
</protein>
<dbReference type="InterPro" id="IPR052782">
    <property type="entry name" value="Oocyte-zygote_transition_reg"/>
</dbReference>
<dbReference type="PROSITE" id="PS50055">
    <property type="entry name" value="TYR_PHOSPHATASE_PTP"/>
    <property type="match status" value="1"/>
</dbReference>
<dbReference type="SUPFAM" id="SSF52799">
    <property type="entry name" value="(Phosphotyrosine protein) phosphatases II"/>
    <property type="match status" value="1"/>
</dbReference>
<dbReference type="GO" id="GO:0004725">
    <property type="term" value="F:protein tyrosine phosphatase activity"/>
    <property type="evidence" value="ECO:0007669"/>
    <property type="project" value="InterPro"/>
</dbReference>
<reference evidence="3" key="1">
    <citation type="submission" date="2022-11" db="UniProtKB">
        <authorList>
            <consortium name="WormBaseParasite"/>
        </authorList>
    </citation>
    <scope>IDENTIFICATION</scope>
</reference>
<dbReference type="Gene3D" id="3.90.190.10">
    <property type="entry name" value="Protein tyrosine phosphatase superfamily"/>
    <property type="match status" value="1"/>
</dbReference>
<evidence type="ECO:0000313" key="3">
    <source>
        <dbReference type="WBParaSite" id="PSAMB.scaffold12643size2660.g34998.t1"/>
    </source>
</evidence>
<feature type="domain" description="Tyrosine-protein phosphatase" evidence="1">
    <location>
        <begin position="35"/>
        <end position="174"/>
    </location>
</feature>
<dbReference type="PANTHER" id="PTHR46163">
    <property type="entry name" value="TYROSINE-PROTEIN PHOSPHATASE-RELATED"/>
    <property type="match status" value="1"/>
</dbReference>